<sequence length="319" mass="34612">MLRSLGRRLGRIGAVKVGAPVGFATGTVALPRRAMVLAHFEALRPFSSAVPTNPRIWIGGLPYSTTKDDLVALFKEFGTIEAVDMTSHLDGRPKGTCIITFASGAEAQAALSMDGKVCGTRWMRVRLSEERVVAPNPKPEGCNKVFFANVPFRTTEEDITELFRHCGPITKVMIMRDASTGRSKGFGFIDFETTESTDAAVKLANSYVNGRLMNVNYAPFSTPVRPAPPAKSNTVFIANLPAEVDEDTLRAMFEHCGEIKVVRLPGSGASNYAHISFASSDIAAEAIKLDGSEFDGRRIHVSIAINKPRPVGKRKTPQE</sequence>
<comment type="caution">
    <text evidence="4">The sequence shown here is derived from an EMBL/GenBank/DDBJ whole genome shotgun (WGS) entry which is preliminary data.</text>
</comment>
<dbReference type="InterPro" id="IPR000504">
    <property type="entry name" value="RRM_dom"/>
</dbReference>
<evidence type="ECO:0000256" key="1">
    <source>
        <dbReference type="ARBA" id="ARBA00022884"/>
    </source>
</evidence>
<evidence type="ECO:0000313" key="4">
    <source>
        <dbReference type="EMBL" id="OQR95784.1"/>
    </source>
</evidence>
<dbReference type="PROSITE" id="PS50102">
    <property type="entry name" value="RRM"/>
    <property type="match status" value="3"/>
</dbReference>
<gene>
    <name evidence="4" type="ORF">ACHHYP_00040</name>
</gene>
<dbReference type="SUPFAM" id="SSF54928">
    <property type="entry name" value="RNA-binding domain, RBD"/>
    <property type="match status" value="3"/>
</dbReference>
<evidence type="ECO:0000256" key="2">
    <source>
        <dbReference type="PROSITE-ProRule" id="PRU00176"/>
    </source>
</evidence>
<feature type="domain" description="RRM" evidence="3">
    <location>
        <begin position="143"/>
        <end position="220"/>
    </location>
</feature>
<feature type="domain" description="RRM" evidence="3">
    <location>
        <begin position="233"/>
        <end position="306"/>
    </location>
</feature>
<dbReference type="OrthoDB" id="439808at2759"/>
<dbReference type="Gene3D" id="3.30.70.330">
    <property type="match status" value="3"/>
</dbReference>
<dbReference type="CDD" id="cd00590">
    <property type="entry name" value="RRM_SF"/>
    <property type="match status" value="2"/>
</dbReference>
<dbReference type="InterPro" id="IPR035979">
    <property type="entry name" value="RBD_domain_sf"/>
</dbReference>
<dbReference type="GO" id="GO:0003723">
    <property type="term" value="F:RNA binding"/>
    <property type="evidence" value="ECO:0007669"/>
    <property type="project" value="UniProtKB-UniRule"/>
</dbReference>
<dbReference type="Pfam" id="PF00076">
    <property type="entry name" value="RRM_1"/>
    <property type="match status" value="3"/>
</dbReference>
<keyword evidence="5" id="KW-1185">Reference proteome</keyword>
<protein>
    <submittedName>
        <fullName evidence="4">Nucleolin</fullName>
    </submittedName>
</protein>
<dbReference type="PANTHER" id="PTHR23236:SF11">
    <property type="entry name" value="EUKARYOTIC TRANSLATION INITIATION FACTOR 4H"/>
    <property type="match status" value="1"/>
</dbReference>
<dbReference type="InterPro" id="IPR012677">
    <property type="entry name" value="Nucleotide-bd_a/b_plait_sf"/>
</dbReference>
<evidence type="ECO:0000313" key="5">
    <source>
        <dbReference type="Proteomes" id="UP000243579"/>
    </source>
</evidence>
<proteinExistence type="predicted"/>
<name>A0A1V9ZCR8_ACHHY</name>
<dbReference type="PANTHER" id="PTHR23236">
    <property type="entry name" value="EUKARYOTIC TRANSLATION INITIATION FACTOR 4B/4H"/>
    <property type="match status" value="1"/>
</dbReference>
<dbReference type="AlphaFoldDB" id="A0A1V9ZCR8"/>
<keyword evidence="1 2" id="KW-0694">RNA-binding</keyword>
<reference evidence="4 5" key="1">
    <citation type="journal article" date="2014" name="Genome Biol. Evol.">
        <title>The secreted proteins of Achlya hypogyna and Thraustotheca clavata identify the ancestral oomycete secretome and reveal gene acquisitions by horizontal gene transfer.</title>
        <authorList>
            <person name="Misner I."/>
            <person name="Blouin N."/>
            <person name="Leonard G."/>
            <person name="Richards T.A."/>
            <person name="Lane C.E."/>
        </authorList>
    </citation>
    <scope>NUCLEOTIDE SEQUENCE [LARGE SCALE GENOMIC DNA]</scope>
    <source>
        <strain evidence="4 5">ATCC 48635</strain>
    </source>
</reference>
<evidence type="ECO:0000259" key="3">
    <source>
        <dbReference type="PROSITE" id="PS50102"/>
    </source>
</evidence>
<dbReference type="STRING" id="1202772.A0A1V9ZCR8"/>
<dbReference type="SMART" id="SM00360">
    <property type="entry name" value="RRM"/>
    <property type="match status" value="3"/>
</dbReference>
<accession>A0A1V9ZCR8</accession>
<dbReference type="Proteomes" id="UP000243579">
    <property type="component" value="Unassembled WGS sequence"/>
</dbReference>
<organism evidence="4 5">
    <name type="scientific">Achlya hypogyna</name>
    <name type="common">Oomycete</name>
    <name type="synonym">Protoachlya hypogyna</name>
    <dbReference type="NCBI Taxonomy" id="1202772"/>
    <lineage>
        <taxon>Eukaryota</taxon>
        <taxon>Sar</taxon>
        <taxon>Stramenopiles</taxon>
        <taxon>Oomycota</taxon>
        <taxon>Saprolegniomycetes</taxon>
        <taxon>Saprolegniales</taxon>
        <taxon>Achlyaceae</taxon>
        <taxon>Achlya</taxon>
    </lineage>
</organism>
<feature type="domain" description="RRM" evidence="3">
    <location>
        <begin position="54"/>
        <end position="130"/>
    </location>
</feature>
<dbReference type="EMBL" id="JNBR01000204">
    <property type="protein sequence ID" value="OQR95784.1"/>
    <property type="molecule type" value="Genomic_DNA"/>
</dbReference>